<evidence type="ECO:0000259" key="1">
    <source>
        <dbReference type="Pfam" id="PF08242"/>
    </source>
</evidence>
<feature type="domain" description="Methyltransferase type 12" evidence="1">
    <location>
        <begin position="3"/>
        <end position="78"/>
    </location>
</feature>
<accession>A0A1B3ZE42</accession>
<keyword evidence="3" id="KW-1185">Reference proteome</keyword>
<reference evidence="2 3" key="1">
    <citation type="submission" date="2016-01" db="EMBL/GenBank/DDBJ databases">
        <title>Complete genome and mega plasmid sequence of Sphingomonas panacis DCY99 elicits systemic resistance in rice to Xanthomonas oryzae.</title>
        <authorList>
            <person name="Kim Y.J."/>
            <person name="Yang D.C."/>
            <person name="Sing P."/>
        </authorList>
    </citation>
    <scope>NUCLEOTIDE SEQUENCE [LARGE SCALE GENOMIC DNA]</scope>
    <source>
        <strain evidence="2 3">DCY99</strain>
    </source>
</reference>
<sequence length="198" mass="21639">MRTVTAVDVSREMLTQAERNLLRFREHEILYVNQSITDLGGSQPYDLIISNAALHWTYPDIGGAIDHLAGLLRPGGCIAFTTAGRSVASEEFDEKISNAIVAVGGTIDRHPFRQRRISPDEATRFCEAAGLDVIEAFIIERATNVAPAEYVAWASSSGRAWTELPGGEASLAAELLADQEEFRVGHWSTLIVARSVQN</sequence>
<dbReference type="AlphaFoldDB" id="A0A1B3ZE42"/>
<dbReference type="KEGG" id="span:AWL63_18850"/>
<name>A0A1B3ZE42_9SPHN</name>
<dbReference type="SUPFAM" id="SSF53335">
    <property type="entry name" value="S-adenosyl-L-methionine-dependent methyltransferases"/>
    <property type="match status" value="1"/>
</dbReference>
<dbReference type="PANTHER" id="PTHR43861">
    <property type="entry name" value="TRANS-ACONITATE 2-METHYLTRANSFERASE-RELATED"/>
    <property type="match status" value="1"/>
</dbReference>
<proteinExistence type="predicted"/>
<dbReference type="Pfam" id="PF08242">
    <property type="entry name" value="Methyltransf_12"/>
    <property type="match status" value="1"/>
</dbReference>
<dbReference type="CDD" id="cd02440">
    <property type="entry name" value="AdoMet_MTases"/>
    <property type="match status" value="1"/>
</dbReference>
<dbReference type="Gene3D" id="3.40.50.150">
    <property type="entry name" value="Vaccinia Virus protein VP39"/>
    <property type="match status" value="1"/>
</dbReference>
<dbReference type="InterPro" id="IPR029063">
    <property type="entry name" value="SAM-dependent_MTases_sf"/>
</dbReference>
<dbReference type="STRING" id="1560345.AWL63_18850"/>
<dbReference type="EMBL" id="CP014168">
    <property type="protein sequence ID" value="AOH85691.1"/>
    <property type="molecule type" value="Genomic_DNA"/>
</dbReference>
<evidence type="ECO:0000313" key="2">
    <source>
        <dbReference type="EMBL" id="AOH85691.1"/>
    </source>
</evidence>
<organism evidence="2 3">
    <name type="scientific">Sphingomonas panacis</name>
    <dbReference type="NCBI Taxonomy" id="1560345"/>
    <lineage>
        <taxon>Bacteria</taxon>
        <taxon>Pseudomonadati</taxon>
        <taxon>Pseudomonadota</taxon>
        <taxon>Alphaproteobacteria</taxon>
        <taxon>Sphingomonadales</taxon>
        <taxon>Sphingomonadaceae</taxon>
        <taxon>Sphingomonas</taxon>
    </lineage>
</organism>
<gene>
    <name evidence="2" type="ORF">AWL63_18850</name>
</gene>
<evidence type="ECO:0000313" key="3">
    <source>
        <dbReference type="Proteomes" id="UP000094256"/>
    </source>
</evidence>
<protein>
    <recommendedName>
        <fullName evidence="1">Methyltransferase type 12 domain-containing protein</fullName>
    </recommendedName>
</protein>
<dbReference type="InterPro" id="IPR013217">
    <property type="entry name" value="Methyltransf_12"/>
</dbReference>
<dbReference type="Proteomes" id="UP000094256">
    <property type="component" value="Chromosome"/>
</dbReference>